<dbReference type="AlphaFoldDB" id="A0A0M3IR49"/>
<protein>
    <submittedName>
        <fullName evidence="2">Secreted protein</fullName>
    </submittedName>
</protein>
<accession>A0A0M3IR49</accession>
<keyword evidence="1" id="KW-1185">Reference proteome</keyword>
<dbReference type="WBParaSite" id="ALUE_0002122701-mRNA-1">
    <property type="protein sequence ID" value="ALUE_0002122701-mRNA-1"/>
    <property type="gene ID" value="ALUE_0002122701"/>
</dbReference>
<reference evidence="2" key="1">
    <citation type="submission" date="2017-02" db="UniProtKB">
        <authorList>
            <consortium name="WormBaseParasite"/>
        </authorList>
    </citation>
    <scope>IDENTIFICATION</scope>
</reference>
<proteinExistence type="predicted"/>
<name>A0A0M3IR49_ASCLU</name>
<evidence type="ECO:0000313" key="1">
    <source>
        <dbReference type="Proteomes" id="UP000036681"/>
    </source>
</evidence>
<sequence>MRKAEKIRKKFAYKIFCLSTSGSAGTLWLVNLHSLHNFKNRSHDFGPSLVYRTDRLCGHIFTTSCSSLQGVIPPSSMKL</sequence>
<organism evidence="1 2">
    <name type="scientific">Ascaris lumbricoides</name>
    <name type="common">Giant roundworm</name>
    <dbReference type="NCBI Taxonomy" id="6252"/>
    <lineage>
        <taxon>Eukaryota</taxon>
        <taxon>Metazoa</taxon>
        <taxon>Ecdysozoa</taxon>
        <taxon>Nematoda</taxon>
        <taxon>Chromadorea</taxon>
        <taxon>Rhabditida</taxon>
        <taxon>Spirurina</taxon>
        <taxon>Ascaridomorpha</taxon>
        <taxon>Ascaridoidea</taxon>
        <taxon>Ascarididae</taxon>
        <taxon>Ascaris</taxon>
    </lineage>
</organism>
<dbReference type="Proteomes" id="UP000036681">
    <property type="component" value="Unplaced"/>
</dbReference>
<evidence type="ECO:0000313" key="2">
    <source>
        <dbReference type="WBParaSite" id="ALUE_0002122701-mRNA-1"/>
    </source>
</evidence>